<dbReference type="VEuPathDB" id="FungiDB:A1Q1_05823"/>
<dbReference type="SUPFAM" id="SSF51735">
    <property type="entry name" value="NAD(P)-binding Rossmann-fold domains"/>
    <property type="match status" value="1"/>
</dbReference>
<evidence type="ECO:0000313" key="1">
    <source>
        <dbReference type="EMBL" id="EJT45674.1"/>
    </source>
</evidence>
<dbReference type="EMBL" id="ALBS01000322">
    <property type="protein sequence ID" value="EJT45674.1"/>
    <property type="molecule type" value="Genomic_DNA"/>
</dbReference>
<dbReference type="Pfam" id="PF00106">
    <property type="entry name" value="adh_short"/>
    <property type="match status" value="1"/>
</dbReference>
<proteinExistence type="predicted"/>
<dbReference type="Proteomes" id="UP000002748">
    <property type="component" value="Unassembled WGS sequence"/>
</dbReference>
<dbReference type="PANTHER" id="PTHR43431">
    <property type="entry name" value="OXIDOREDUCTASE, SHORT CHAIN DEHYDROGENASE/REDUCTASE FAMILY (AFU_ORTHOLOGUE AFUA_5G14000)"/>
    <property type="match status" value="1"/>
</dbReference>
<sequence length="237" mass="25520">MSRATAFITGAGPGTGAAIARLFGESYNLILMSRSLPGSLPSLKLDNVPESNILPVTYDGTPECYKKAVADAAKKWPGSELKVGICNNGGPWIPGPFLEKTSEEFETTYEFARQGFDFSQAVIPAMLKAGGGTLIFTGSTSALRGSKGFAAMSPGAFSRRSLSQCLAREFQPQGIHVAHVVVDGQINTERVEKMMGKVGPDERLDPNDIAATYMDLVKQRPSAWSQEIDIRPAKEKF</sequence>
<evidence type="ECO:0000313" key="2">
    <source>
        <dbReference type="Proteomes" id="UP000002748"/>
    </source>
</evidence>
<reference evidence="1 2" key="1">
    <citation type="journal article" date="2012" name="Eukaryot. Cell">
        <title>Draft genome sequence of CBS 2479, the standard type strain of Trichosporon asahii.</title>
        <authorList>
            <person name="Yang R.Y."/>
            <person name="Li H.T."/>
            <person name="Zhu H."/>
            <person name="Zhou G.P."/>
            <person name="Wang M."/>
            <person name="Wang L."/>
        </authorList>
    </citation>
    <scope>NUCLEOTIDE SEQUENCE [LARGE SCALE GENOMIC DNA]</scope>
    <source>
        <strain evidence="2">ATCC 90039 / CBS 2479 / JCM 2466 / KCTC 7840 / NCYC 2677 / UAMH 7654</strain>
    </source>
</reference>
<dbReference type="GeneID" id="25989335"/>
<name>J6EMX5_TRIAS</name>
<dbReference type="HOGENOM" id="CLU_010194_17_0_1"/>
<dbReference type="PANTHER" id="PTHR43431:SF7">
    <property type="entry name" value="OXIDOREDUCTASE, SHORT CHAIN DEHYDROGENASE_REDUCTASE FAMILY (AFU_ORTHOLOGUE AFUA_5G14000)"/>
    <property type="match status" value="1"/>
</dbReference>
<dbReference type="InterPro" id="IPR036291">
    <property type="entry name" value="NAD(P)-bd_dom_sf"/>
</dbReference>
<gene>
    <name evidence="1" type="ORF">A1Q1_05823</name>
</gene>
<protein>
    <recommendedName>
        <fullName evidence="3">Short-chain dehydrogenase</fullName>
    </recommendedName>
</protein>
<dbReference type="InterPro" id="IPR002347">
    <property type="entry name" value="SDR_fam"/>
</dbReference>
<dbReference type="OrthoDB" id="5399006at2759"/>
<evidence type="ECO:0008006" key="3">
    <source>
        <dbReference type="Google" id="ProtNLM"/>
    </source>
</evidence>
<dbReference type="KEGG" id="tasa:A1Q1_05823"/>
<comment type="caution">
    <text evidence="1">The sequence shown here is derived from an EMBL/GenBank/DDBJ whole genome shotgun (WGS) entry which is preliminary data.</text>
</comment>
<accession>J6EMX5</accession>
<dbReference type="RefSeq" id="XP_014176507.1">
    <property type="nucleotide sequence ID" value="XM_014321032.1"/>
</dbReference>
<organism evidence="1 2">
    <name type="scientific">Trichosporon asahii var. asahii (strain ATCC 90039 / CBS 2479 / JCM 2466 / KCTC 7840 / NBRC 103889/ NCYC 2677 / UAMH 7654)</name>
    <name type="common">Yeast</name>
    <dbReference type="NCBI Taxonomy" id="1186058"/>
    <lineage>
        <taxon>Eukaryota</taxon>
        <taxon>Fungi</taxon>
        <taxon>Dikarya</taxon>
        <taxon>Basidiomycota</taxon>
        <taxon>Agaricomycotina</taxon>
        <taxon>Tremellomycetes</taxon>
        <taxon>Trichosporonales</taxon>
        <taxon>Trichosporonaceae</taxon>
        <taxon>Trichosporon</taxon>
    </lineage>
</organism>
<dbReference type="Gene3D" id="3.40.50.720">
    <property type="entry name" value="NAD(P)-binding Rossmann-like Domain"/>
    <property type="match status" value="1"/>
</dbReference>
<dbReference type="AlphaFoldDB" id="J6EMX5"/>
<dbReference type="PRINTS" id="PR00081">
    <property type="entry name" value="GDHRDH"/>
</dbReference>